<evidence type="ECO:0000313" key="9">
    <source>
        <dbReference type="Proteomes" id="UP000584867"/>
    </source>
</evidence>
<dbReference type="PANTHER" id="PTHR11452:SF75">
    <property type="entry name" value="ALPHA-GALACTOSIDASE MEL1"/>
    <property type="match status" value="1"/>
</dbReference>
<dbReference type="InterPro" id="IPR002241">
    <property type="entry name" value="Glyco_hydro_27"/>
</dbReference>
<evidence type="ECO:0000259" key="7">
    <source>
        <dbReference type="PROSITE" id="PS51175"/>
    </source>
</evidence>
<dbReference type="Gene3D" id="2.60.120.260">
    <property type="entry name" value="Galactose-binding domain-like"/>
    <property type="match status" value="2"/>
</dbReference>
<dbReference type="Proteomes" id="UP000584867">
    <property type="component" value="Unassembled WGS sequence"/>
</dbReference>
<comment type="caution">
    <text evidence="8">The sequence shown here is derived from an EMBL/GenBank/DDBJ whole genome shotgun (WGS) entry which is preliminary data.</text>
</comment>
<feature type="region of interest" description="Disordered" evidence="6">
    <location>
        <begin position="1"/>
        <end position="25"/>
    </location>
</feature>
<keyword evidence="2" id="KW-0732">Signal</keyword>
<dbReference type="PANTHER" id="PTHR11452">
    <property type="entry name" value="ALPHA-GALACTOSIDASE/ALPHA-N-ACETYLGALACTOSAMINIDASE"/>
    <property type="match status" value="1"/>
</dbReference>
<dbReference type="InterPro" id="IPR008979">
    <property type="entry name" value="Galactose-bd-like_sf"/>
</dbReference>
<protein>
    <recommendedName>
        <fullName evidence="5">Alpha-galactosidase</fullName>
        <ecNumber evidence="5">3.2.1.22</ecNumber>
    </recommendedName>
    <alternativeName>
        <fullName evidence="5">Melibiase</fullName>
    </alternativeName>
</protein>
<organism evidence="8 9">
    <name type="scientific">Granulicella mallensis</name>
    <dbReference type="NCBI Taxonomy" id="940614"/>
    <lineage>
        <taxon>Bacteria</taxon>
        <taxon>Pseudomonadati</taxon>
        <taxon>Acidobacteriota</taxon>
        <taxon>Terriglobia</taxon>
        <taxon>Terriglobales</taxon>
        <taxon>Acidobacteriaceae</taxon>
        <taxon>Granulicella</taxon>
    </lineage>
</organism>
<dbReference type="GO" id="GO:0005975">
    <property type="term" value="P:carbohydrate metabolic process"/>
    <property type="evidence" value="ECO:0007669"/>
    <property type="project" value="InterPro"/>
</dbReference>
<evidence type="ECO:0000256" key="3">
    <source>
        <dbReference type="ARBA" id="ARBA00022801"/>
    </source>
</evidence>
<accession>A0A7W8E9U8</accession>
<evidence type="ECO:0000256" key="6">
    <source>
        <dbReference type="SAM" id="MobiDB-lite"/>
    </source>
</evidence>
<dbReference type="Pfam" id="PF17801">
    <property type="entry name" value="Melibiase_C"/>
    <property type="match status" value="1"/>
</dbReference>
<dbReference type="InterPro" id="IPR005084">
    <property type="entry name" value="CBM6"/>
</dbReference>
<dbReference type="InterPro" id="IPR017853">
    <property type="entry name" value="GH"/>
</dbReference>
<dbReference type="InterPro" id="IPR041233">
    <property type="entry name" value="Melibiase_C"/>
</dbReference>
<dbReference type="PRINTS" id="PR00740">
    <property type="entry name" value="GLHYDRLASE27"/>
</dbReference>
<evidence type="ECO:0000256" key="4">
    <source>
        <dbReference type="ARBA" id="ARBA00023295"/>
    </source>
</evidence>
<evidence type="ECO:0000256" key="1">
    <source>
        <dbReference type="ARBA" id="ARBA00009743"/>
    </source>
</evidence>
<dbReference type="PROSITE" id="PS51175">
    <property type="entry name" value="CBM6"/>
    <property type="match status" value="2"/>
</dbReference>
<dbReference type="Pfam" id="PF16990">
    <property type="entry name" value="CBM_35"/>
    <property type="match status" value="1"/>
</dbReference>
<dbReference type="GO" id="GO:0004557">
    <property type="term" value="F:alpha-galactosidase activity"/>
    <property type="evidence" value="ECO:0007669"/>
    <property type="project" value="UniProtKB-EC"/>
</dbReference>
<dbReference type="GO" id="GO:0030246">
    <property type="term" value="F:carbohydrate binding"/>
    <property type="evidence" value="ECO:0007669"/>
    <property type="project" value="InterPro"/>
</dbReference>
<gene>
    <name evidence="8" type="ORF">HDF15_002432</name>
</gene>
<dbReference type="Gene3D" id="2.60.40.1180">
    <property type="entry name" value="Golgi alpha-mannosidase II"/>
    <property type="match status" value="1"/>
</dbReference>
<keyword evidence="4 5" id="KW-0326">Glycosidase</keyword>
<dbReference type="InterPro" id="IPR013785">
    <property type="entry name" value="Aldolase_TIM"/>
</dbReference>
<dbReference type="CDD" id="cd04081">
    <property type="entry name" value="CBM35_galactosidase-like"/>
    <property type="match status" value="2"/>
</dbReference>
<dbReference type="SUPFAM" id="SSF51445">
    <property type="entry name" value="(Trans)glycosidases"/>
    <property type="match status" value="1"/>
</dbReference>
<dbReference type="EMBL" id="JACHIO010000009">
    <property type="protein sequence ID" value="MBB5064081.1"/>
    <property type="molecule type" value="Genomic_DNA"/>
</dbReference>
<evidence type="ECO:0000256" key="5">
    <source>
        <dbReference type="RuleBase" id="RU361168"/>
    </source>
</evidence>
<dbReference type="SUPFAM" id="SSF49785">
    <property type="entry name" value="Galactose-binding domain-like"/>
    <property type="match status" value="2"/>
</dbReference>
<name>A0A7W8E9U8_9BACT</name>
<evidence type="ECO:0000256" key="2">
    <source>
        <dbReference type="ARBA" id="ARBA00022729"/>
    </source>
</evidence>
<feature type="domain" description="CBM6" evidence="7">
    <location>
        <begin position="477"/>
        <end position="598"/>
    </location>
</feature>
<dbReference type="RefSeq" id="WP_184255693.1">
    <property type="nucleotide sequence ID" value="NZ_JACHIO010000009.1"/>
</dbReference>
<feature type="domain" description="CBM6" evidence="7">
    <location>
        <begin position="609"/>
        <end position="729"/>
    </location>
</feature>
<dbReference type="EC" id="3.2.1.22" evidence="5"/>
<keyword evidence="5" id="KW-1015">Disulfide bond</keyword>
<dbReference type="SUPFAM" id="SSF51011">
    <property type="entry name" value="Glycosyl hydrolase domain"/>
    <property type="match status" value="1"/>
</dbReference>
<dbReference type="CDD" id="cd14792">
    <property type="entry name" value="GH27"/>
    <property type="match status" value="1"/>
</dbReference>
<dbReference type="Gene3D" id="3.20.20.70">
    <property type="entry name" value="Aldolase class I"/>
    <property type="match status" value="1"/>
</dbReference>
<dbReference type="Pfam" id="PF16499">
    <property type="entry name" value="Melibiase_2"/>
    <property type="match status" value="2"/>
</dbReference>
<reference evidence="8 9" key="1">
    <citation type="submission" date="2020-08" db="EMBL/GenBank/DDBJ databases">
        <title>Genomic Encyclopedia of Type Strains, Phase IV (KMG-V): Genome sequencing to study the core and pangenomes of soil and plant-associated prokaryotes.</title>
        <authorList>
            <person name="Whitman W."/>
        </authorList>
    </citation>
    <scope>NUCLEOTIDE SEQUENCE [LARGE SCALE GENOMIC DNA]</scope>
    <source>
        <strain evidence="8 9">X5P3</strain>
    </source>
</reference>
<evidence type="ECO:0000313" key="8">
    <source>
        <dbReference type="EMBL" id="MBB5064081.1"/>
    </source>
</evidence>
<dbReference type="AlphaFoldDB" id="A0A7W8E9U8"/>
<keyword evidence="3 5" id="KW-0378">Hydrolase</keyword>
<dbReference type="InterPro" id="IPR013780">
    <property type="entry name" value="Glyco_hydro_b"/>
</dbReference>
<sequence>MTLILPQPRPLVGPDRQTAPPVRNHRRRRTFYTAALVVTSLFTSAVSALAQSAGVAEKPYLGWSSFSQQTITSNFLTQASIQAQSDALLASGLQAHGYNYINMDSGWMSTFDANGRPIPAAPNFPDITALVTHIHQNGQKAGIYWIPGVEQPAVQANYPILGTPYHIQDILTVPYTAGNAFGGSGTSPFHYKIDFTKPGAQEYITSVVNLFASWGIDFIKLDAVTPGSYNDNTAIDNRDDVAAWATAIKQNSHPMWFTISWALDQDYLSTWQTYANARRIEGDVECEGNCSTLTNWNMVTQRFYDLVGWEKASGPTVGWNDLDSLEVGNSNTDGLSSTEQQSAISLWAMGNAPMFIGGDLTALDSTGVQLLSNDEVIAVDQSGYPAQEVAGGFNPIWASKQADGSYYVALFNLNAFPTSMTLPWSTLGFTGASAVRDLWSHIDLGPVNSGFSAVVLGHGVRLLKVSPTGRATVPHSQVYEAEAGVVSGSASVASCSNCSGGLKVGNLGIGPNNTLTINNISVERAGTYEMEIDSMTVGARALIYQVNGGLPATLNVSGGSFNIPASTTVPVQLNAGMNSIQFGNPTSYPPDLDRIVISGDGSATAPNWTGYEAEVATIGGAASVSYCGNCSAGSKAGNLGGAGANVTFTNVSVPTAGTYQMEIDYLTSGPRSYFISVNGGTGTELDLDGSSFSLPTSTVVPITLQAGVNTIQFGNPTNFAPDLDRIAISPTVGTATLSGAVTAKLGLPVLRFWQLSLTNTSKTKAGQAEVNLLSLTQSSGNGTCHPKVLARLPLEVGDIAPGAHKAVAVPIDFARCSESARFATSLVFSSNNGAVVGNATDAMTTR</sequence>
<comment type="catalytic activity">
    <reaction evidence="5">
        <text>Hydrolysis of terminal, non-reducing alpha-D-galactose residues in alpha-D-galactosides, including galactose oligosaccharides, galactomannans and galactolipids.</text>
        <dbReference type="EC" id="3.2.1.22"/>
    </reaction>
</comment>
<proteinExistence type="inferred from homology"/>
<comment type="similarity">
    <text evidence="1 5">Belongs to the glycosyl hydrolase 27 family.</text>
</comment>